<evidence type="ECO:0000313" key="15">
    <source>
        <dbReference type="EMBL" id="MDN4465560.1"/>
    </source>
</evidence>
<evidence type="ECO:0000256" key="8">
    <source>
        <dbReference type="ARBA" id="ARBA00022989"/>
    </source>
</evidence>
<dbReference type="InterPro" id="IPR003660">
    <property type="entry name" value="HAMP_dom"/>
</dbReference>
<dbReference type="PANTHER" id="PTHR45436">
    <property type="entry name" value="SENSOR HISTIDINE KINASE YKOH"/>
    <property type="match status" value="1"/>
</dbReference>
<dbReference type="SMART" id="SM00388">
    <property type="entry name" value="HisKA"/>
    <property type="match status" value="1"/>
</dbReference>
<evidence type="ECO:0000256" key="1">
    <source>
        <dbReference type="ARBA" id="ARBA00000085"/>
    </source>
</evidence>
<evidence type="ECO:0000256" key="7">
    <source>
        <dbReference type="ARBA" id="ARBA00022777"/>
    </source>
</evidence>
<keyword evidence="6 12" id="KW-0812">Transmembrane</keyword>
<evidence type="ECO:0000259" key="14">
    <source>
        <dbReference type="PROSITE" id="PS50885"/>
    </source>
</evidence>
<sequence>MTRTKTARRRGLPAFSVRTRLIAVITIVAALGMIAVGFAVFLQERSRTLQQVDALLQGGLDTARFLVEQGDPRAGTWTSTSEALAAVVQRTAPDDNTGTVGLLNGAPRLVPGVALDVDLLTQPGFILHVEDATAGGDPVIGTYAENGVVWRYLATPISVGDGDDGTFVLAYDLNAELAELDQSAQVWVIASAITIAVIAGAAALVTTRLLRPIRQMRDTAERVSGQSVTERIPIQGRDDVSGLAATMNDMLDRIDDALESQRRLLSDVGHELKTPLTIVRGNLEVLDPDDPRDVRETRNLVVDELERMARLVQDLAAAAALHGPAPVKPEEVDAADLVRQIIRKSEGITGADVETGPIAEVVTALDPARITQAALQLAQNAVTHGGGRLVISSAVAGDRWELSVRDFGPGVTDDEKERVFDRFHRGSDTDAAGSGLGLNIVQVIARAHGGAARLTDALGGGAVFTLSLPLTTSRLRVPEGLVIPPRPDLPSPPSSTPSAPAPAPAAP</sequence>
<keyword evidence="7 15" id="KW-0418">Kinase</keyword>
<dbReference type="SMART" id="SM00304">
    <property type="entry name" value="HAMP"/>
    <property type="match status" value="1"/>
</dbReference>
<evidence type="ECO:0000256" key="11">
    <source>
        <dbReference type="SAM" id="MobiDB-lite"/>
    </source>
</evidence>
<evidence type="ECO:0000256" key="5">
    <source>
        <dbReference type="ARBA" id="ARBA00022679"/>
    </source>
</evidence>
<dbReference type="Pfam" id="PF00672">
    <property type="entry name" value="HAMP"/>
    <property type="match status" value="1"/>
</dbReference>
<evidence type="ECO:0000256" key="4">
    <source>
        <dbReference type="ARBA" id="ARBA00022553"/>
    </source>
</evidence>
<dbReference type="SMART" id="SM00387">
    <property type="entry name" value="HATPase_c"/>
    <property type="match status" value="1"/>
</dbReference>
<keyword evidence="16" id="KW-1185">Reference proteome</keyword>
<dbReference type="SUPFAM" id="SSF47384">
    <property type="entry name" value="Homodimeric domain of signal transducing histidine kinase"/>
    <property type="match status" value="1"/>
</dbReference>
<dbReference type="InterPro" id="IPR036890">
    <property type="entry name" value="HATPase_C_sf"/>
</dbReference>
<dbReference type="Gene3D" id="1.10.287.130">
    <property type="match status" value="1"/>
</dbReference>
<dbReference type="Pfam" id="PF02518">
    <property type="entry name" value="HATPase_c"/>
    <property type="match status" value="1"/>
</dbReference>
<dbReference type="Pfam" id="PF00512">
    <property type="entry name" value="HisKA"/>
    <property type="match status" value="1"/>
</dbReference>
<keyword evidence="4" id="KW-0597">Phosphoprotein</keyword>
<keyword evidence="8 12" id="KW-1133">Transmembrane helix</keyword>
<dbReference type="SUPFAM" id="SSF158472">
    <property type="entry name" value="HAMP domain-like"/>
    <property type="match status" value="1"/>
</dbReference>
<dbReference type="CDD" id="cd00082">
    <property type="entry name" value="HisKA"/>
    <property type="match status" value="1"/>
</dbReference>
<dbReference type="InterPro" id="IPR050428">
    <property type="entry name" value="TCS_sensor_his_kinase"/>
</dbReference>
<feature type="compositionally biased region" description="Pro residues" evidence="11">
    <location>
        <begin position="484"/>
        <end position="507"/>
    </location>
</feature>
<feature type="region of interest" description="Disordered" evidence="11">
    <location>
        <begin position="481"/>
        <end position="507"/>
    </location>
</feature>
<dbReference type="CDD" id="cd00075">
    <property type="entry name" value="HATPase"/>
    <property type="match status" value="1"/>
</dbReference>
<keyword evidence="10 12" id="KW-0472">Membrane</keyword>
<dbReference type="GO" id="GO:0016301">
    <property type="term" value="F:kinase activity"/>
    <property type="evidence" value="ECO:0007669"/>
    <property type="project" value="UniProtKB-KW"/>
</dbReference>
<feature type="domain" description="HAMP" evidence="14">
    <location>
        <begin position="207"/>
        <end position="259"/>
    </location>
</feature>
<evidence type="ECO:0000256" key="2">
    <source>
        <dbReference type="ARBA" id="ARBA00004236"/>
    </source>
</evidence>
<keyword evidence="9" id="KW-0902">Two-component regulatory system</keyword>
<evidence type="ECO:0000259" key="13">
    <source>
        <dbReference type="PROSITE" id="PS50109"/>
    </source>
</evidence>
<evidence type="ECO:0000256" key="6">
    <source>
        <dbReference type="ARBA" id="ARBA00022692"/>
    </source>
</evidence>
<comment type="catalytic activity">
    <reaction evidence="1">
        <text>ATP + protein L-histidine = ADP + protein N-phospho-L-histidine.</text>
        <dbReference type="EC" id="2.7.13.3"/>
    </reaction>
</comment>
<keyword evidence="5" id="KW-0808">Transferase</keyword>
<dbReference type="InterPro" id="IPR003661">
    <property type="entry name" value="HisK_dim/P_dom"/>
</dbReference>
<name>A0ABT8FWF7_9MICO</name>
<protein>
    <recommendedName>
        <fullName evidence="3">histidine kinase</fullName>
        <ecNumber evidence="3">2.7.13.3</ecNumber>
    </recommendedName>
</protein>
<evidence type="ECO:0000313" key="16">
    <source>
        <dbReference type="Proteomes" id="UP001172731"/>
    </source>
</evidence>
<comment type="caution">
    <text evidence="15">The sequence shown here is derived from an EMBL/GenBank/DDBJ whole genome shotgun (WGS) entry which is preliminary data.</text>
</comment>
<feature type="transmembrane region" description="Helical" evidence="12">
    <location>
        <begin position="186"/>
        <end position="207"/>
    </location>
</feature>
<dbReference type="Gene3D" id="6.10.340.10">
    <property type="match status" value="1"/>
</dbReference>
<dbReference type="CDD" id="cd06225">
    <property type="entry name" value="HAMP"/>
    <property type="match status" value="1"/>
</dbReference>
<dbReference type="InterPro" id="IPR003594">
    <property type="entry name" value="HATPase_dom"/>
</dbReference>
<dbReference type="InterPro" id="IPR004358">
    <property type="entry name" value="Sig_transdc_His_kin-like_C"/>
</dbReference>
<accession>A0ABT8FWF7</accession>
<dbReference type="PANTHER" id="PTHR45436:SF5">
    <property type="entry name" value="SENSOR HISTIDINE KINASE TRCS"/>
    <property type="match status" value="1"/>
</dbReference>
<evidence type="ECO:0000256" key="12">
    <source>
        <dbReference type="SAM" id="Phobius"/>
    </source>
</evidence>
<evidence type="ECO:0000256" key="10">
    <source>
        <dbReference type="ARBA" id="ARBA00023136"/>
    </source>
</evidence>
<dbReference type="EMBL" id="JAHWXI010000023">
    <property type="protein sequence ID" value="MDN4465560.1"/>
    <property type="molecule type" value="Genomic_DNA"/>
</dbReference>
<dbReference type="InterPro" id="IPR036097">
    <property type="entry name" value="HisK_dim/P_sf"/>
</dbReference>
<reference evidence="15" key="1">
    <citation type="submission" date="2021-06" db="EMBL/GenBank/DDBJ databases">
        <title>Genome-based taxonomic framework of Microbacterium strains isolated from marine environment, the description of four new species and reclassification of four preexisting species.</title>
        <authorList>
            <person name="Lee S.D."/>
            <person name="Kim S.-M."/>
            <person name="Byeon Y.-S."/>
            <person name="Yang H.L."/>
            <person name="Kim I.S."/>
        </authorList>
    </citation>
    <scope>NUCLEOTIDE SEQUENCE</scope>
    <source>
        <strain evidence="15">KACC 20510</strain>
    </source>
</reference>
<feature type="transmembrane region" description="Helical" evidence="12">
    <location>
        <begin position="21"/>
        <end position="42"/>
    </location>
</feature>
<gene>
    <name evidence="15" type="ORF">KZC48_14320</name>
</gene>
<dbReference type="EC" id="2.7.13.3" evidence="3"/>
<evidence type="ECO:0000256" key="3">
    <source>
        <dbReference type="ARBA" id="ARBA00012438"/>
    </source>
</evidence>
<dbReference type="PROSITE" id="PS50109">
    <property type="entry name" value="HIS_KIN"/>
    <property type="match status" value="1"/>
</dbReference>
<dbReference type="PROSITE" id="PS50885">
    <property type="entry name" value="HAMP"/>
    <property type="match status" value="1"/>
</dbReference>
<dbReference type="Proteomes" id="UP001172731">
    <property type="component" value="Unassembled WGS sequence"/>
</dbReference>
<dbReference type="RefSeq" id="WP_301135566.1">
    <property type="nucleotide sequence ID" value="NZ_BAAAUQ010000022.1"/>
</dbReference>
<evidence type="ECO:0000256" key="9">
    <source>
        <dbReference type="ARBA" id="ARBA00023012"/>
    </source>
</evidence>
<dbReference type="SUPFAM" id="SSF55874">
    <property type="entry name" value="ATPase domain of HSP90 chaperone/DNA topoisomerase II/histidine kinase"/>
    <property type="match status" value="1"/>
</dbReference>
<dbReference type="PRINTS" id="PR00344">
    <property type="entry name" value="BCTRLSENSOR"/>
</dbReference>
<organism evidence="15 16">
    <name type="scientific">Microbacterium aurantiacum</name>
    <dbReference type="NCBI Taxonomy" id="162393"/>
    <lineage>
        <taxon>Bacteria</taxon>
        <taxon>Bacillati</taxon>
        <taxon>Actinomycetota</taxon>
        <taxon>Actinomycetes</taxon>
        <taxon>Micrococcales</taxon>
        <taxon>Microbacteriaceae</taxon>
        <taxon>Microbacterium</taxon>
    </lineage>
</organism>
<dbReference type="InterPro" id="IPR005467">
    <property type="entry name" value="His_kinase_dom"/>
</dbReference>
<comment type="subcellular location">
    <subcellularLocation>
        <location evidence="2">Cell membrane</location>
    </subcellularLocation>
</comment>
<proteinExistence type="predicted"/>
<dbReference type="Gene3D" id="3.30.565.10">
    <property type="entry name" value="Histidine kinase-like ATPase, C-terminal domain"/>
    <property type="match status" value="1"/>
</dbReference>
<feature type="domain" description="Histidine kinase" evidence="13">
    <location>
        <begin position="267"/>
        <end position="472"/>
    </location>
</feature>